<evidence type="ECO:0000313" key="3">
    <source>
        <dbReference type="EMBL" id="KXS94622.1"/>
    </source>
</evidence>
<dbReference type="AlphaFoldDB" id="A0A139GWU1"/>
<evidence type="ECO:0000313" key="4">
    <source>
        <dbReference type="Proteomes" id="UP000070133"/>
    </source>
</evidence>
<gene>
    <name evidence="3" type="ORF">AC578_10640</name>
</gene>
<feature type="compositionally biased region" description="Basic and acidic residues" evidence="2">
    <location>
        <begin position="877"/>
        <end position="887"/>
    </location>
</feature>
<dbReference type="EMBL" id="LFZN01000273">
    <property type="protein sequence ID" value="KXS94622.1"/>
    <property type="molecule type" value="Genomic_DNA"/>
</dbReference>
<dbReference type="PANTHER" id="PTHR19327">
    <property type="entry name" value="GOLGIN"/>
    <property type="match status" value="1"/>
</dbReference>
<name>A0A139GWU1_9PEZI</name>
<dbReference type="Proteomes" id="UP000070133">
    <property type="component" value="Unassembled WGS sequence"/>
</dbReference>
<organism evidence="3 4">
    <name type="scientific">Pseudocercospora eumusae</name>
    <dbReference type="NCBI Taxonomy" id="321146"/>
    <lineage>
        <taxon>Eukaryota</taxon>
        <taxon>Fungi</taxon>
        <taxon>Dikarya</taxon>
        <taxon>Ascomycota</taxon>
        <taxon>Pezizomycotina</taxon>
        <taxon>Dothideomycetes</taxon>
        <taxon>Dothideomycetidae</taxon>
        <taxon>Mycosphaerellales</taxon>
        <taxon>Mycosphaerellaceae</taxon>
        <taxon>Pseudocercospora</taxon>
    </lineage>
</organism>
<feature type="coiled-coil region" evidence="1">
    <location>
        <begin position="89"/>
        <end position="116"/>
    </location>
</feature>
<feature type="coiled-coil region" evidence="1">
    <location>
        <begin position="322"/>
        <end position="349"/>
    </location>
</feature>
<feature type="coiled-coil region" evidence="1">
    <location>
        <begin position="193"/>
        <end position="251"/>
    </location>
</feature>
<comment type="caution">
    <text evidence="3">The sequence shown here is derived from an EMBL/GenBank/DDBJ whole genome shotgun (WGS) entry which is preliminary data.</text>
</comment>
<accession>A0A139GWU1</accession>
<feature type="compositionally biased region" description="Polar residues" evidence="2">
    <location>
        <begin position="1"/>
        <end position="11"/>
    </location>
</feature>
<feature type="coiled-coil region" evidence="1">
    <location>
        <begin position="659"/>
        <end position="812"/>
    </location>
</feature>
<feature type="coiled-coil region" evidence="1">
    <location>
        <begin position="402"/>
        <end position="436"/>
    </location>
</feature>
<feature type="compositionally biased region" description="Polar residues" evidence="2">
    <location>
        <begin position="860"/>
        <end position="876"/>
    </location>
</feature>
<feature type="coiled-coil region" evidence="1">
    <location>
        <begin position="472"/>
        <end position="527"/>
    </location>
</feature>
<feature type="region of interest" description="Disordered" evidence="2">
    <location>
        <begin position="1"/>
        <end position="42"/>
    </location>
</feature>
<evidence type="ECO:0000256" key="1">
    <source>
        <dbReference type="SAM" id="Coils"/>
    </source>
</evidence>
<dbReference type="PANTHER" id="PTHR19327:SF0">
    <property type="entry name" value="GOLGIN SUBFAMILY A MEMBER 4"/>
    <property type="match status" value="1"/>
</dbReference>
<reference evidence="3 4" key="1">
    <citation type="submission" date="2015-07" db="EMBL/GenBank/DDBJ databases">
        <title>Comparative genomics of the Sigatoka disease complex on banana suggests a link between parallel evolutionary changes in Pseudocercospora fijiensis and Pseudocercospora eumusae and increased virulence on the banana host.</title>
        <authorList>
            <person name="Chang T.-C."/>
            <person name="Salvucci A."/>
            <person name="Crous P.W."/>
            <person name="Stergiopoulos I."/>
        </authorList>
    </citation>
    <scope>NUCLEOTIDE SEQUENCE [LARGE SCALE GENOMIC DNA]</scope>
    <source>
        <strain evidence="3 4">CBS 114824</strain>
    </source>
</reference>
<dbReference type="OrthoDB" id="2441647at2759"/>
<keyword evidence="1" id="KW-0175">Coiled coil</keyword>
<sequence>GTNQEPTSSVTQKKRRLSDNAPLGDRKRVRSRPLSPTTPAQEARVVLQDLSEQLSSKLDNAQVQEIRKQDPNGPLDQSVKMLVRCRRCLVKLVNESGQHEQKIEALENDLADAHIASDTANVLAKQQHRTLVEQKTCQEAKIAALESAAAANDSLVREVEDLRRDFASQESIVEQKATIKKYEETAQYCDRACARLQLDISKLEKESNEVKSRNESLMMENQALNAAKAAVSSLEQDKAEWADLKERMENDVKAKERVIAVKDAKLLDLRQQIAKLRHSISSFRGQANLSQRRLRELGNARTNLRRNEAARIKQKEEHDVVLAELGQKIEELASKLRTAVHEKQKLAEHTDQVLKQHERQIQLKDEDRLTAIETVTAHLRSEFETTLQERLSRRDEHWKKSVDALTRSKEELQSAMDRAKEEITRLVEANVELQDKQRPAGLARDALAVVVQRNCQVIASKDQQIVKLIEEKYGFEEQLEAAQVEIRALKRDNALQASTTNAATIKLAAVELERDRSRQANEEKQTQLAGLQVQFSEQSEAFVALQKSLFNERHSRKCDVHQLNEKLQAKDGEVQMLQKLLRKNEEDGRKVIQGLQTTTNQLTETLQARDHTIARLQSQLQGAPSPTTTSLQAMQLQCLLKERDVTISELESKLRSASSVDAEKQIEEARKQVQKSAAELTCTAAKVLHLRSQLAVGEDELKHVKQQLADTQRQETESMNIKSELESQLSTASTECEHYRKRLIELTDYSEKLSKRHEDCEKELGRVSLELKRVRAENSFLDRRLEEGDMAVSKLEKELSDEKKCTEELKRLSITSKPVIVDASTQVTTSPASKPSKRTVACQTEALKPKIKTSLPPVTGVSQLPTPAGSWTPQGSDQKDGAPKNELQESAIDQQKVIEGIRTFAGWNTIMMVLAMEVRTLAEAVGETMILVFGGEVAVHTEELRKGAAPHMIDGLMMSTDHEPLVVKTKTGDTLTVHKIPYCIYAQVLLRPYSASVHFLVV</sequence>
<evidence type="ECO:0000256" key="2">
    <source>
        <dbReference type="SAM" id="MobiDB-lite"/>
    </source>
</evidence>
<proteinExistence type="predicted"/>
<feature type="region of interest" description="Disordered" evidence="2">
    <location>
        <begin position="853"/>
        <end position="891"/>
    </location>
</feature>
<keyword evidence="4" id="KW-1185">Reference proteome</keyword>
<protein>
    <submittedName>
        <fullName evidence="3">Uncharacterized protein</fullName>
    </submittedName>
</protein>
<feature type="non-terminal residue" evidence="3">
    <location>
        <position position="1"/>
    </location>
</feature>